<dbReference type="GO" id="GO:0016289">
    <property type="term" value="F:acyl-CoA hydrolase activity"/>
    <property type="evidence" value="ECO:0007669"/>
    <property type="project" value="TreeGrafter"/>
</dbReference>
<dbReference type="Gene3D" id="3.10.129.10">
    <property type="entry name" value="Hotdog Thioesterase"/>
    <property type="match status" value="1"/>
</dbReference>
<dbReference type="CDD" id="cd03443">
    <property type="entry name" value="PaaI_thioesterase"/>
    <property type="match status" value="1"/>
</dbReference>
<dbReference type="RefSeq" id="WP_015439873.1">
    <property type="nucleotide sequence ID" value="NC_020520.1"/>
</dbReference>
<reference evidence="3 4" key="1">
    <citation type="journal article" date="2013" name="Int. J. Syst. Evol. Microbiol.">
        <title>Ilumatobacter nonamiense sp. nov. and Ilumatobacter coccineum sp. nov., isolated from seashore sand.</title>
        <authorList>
            <person name="Matsumoto A."/>
            <person name="Kasai H."/>
            <person name="Matsuo Y."/>
            <person name="Shizuri Y."/>
            <person name="Ichikawa N."/>
            <person name="Fujita N."/>
            <person name="Omura S."/>
            <person name="Takahashi Y."/>
        </authorList>
    </citation>
    <scope>NUCLEOTIDE SEQUENCE [LARGE SCALE GENOMIC DNA]</scope>
    <source>
        <strain evidence="4">NBRC 103263 / KCTC 29153 / YM16-304</strain>
    </source>
</reference>
<evidence type="ECO:0000259" key="2">
    <source>
        <dbReference type="Pfam" id="PF03061"/>
    </source>
</evidence>
<accession>A0A6C7E5Y1</accession>
<dbReference type="InterPro" id="IPR029069">
    <property type="entry name" value="HotDog_dom_sf"/>
</dbReference>
<dbReference type="EMBL" id="AP012057">
    <property type="protein sequence ID" value="BAN00625.1"/>
    <property type="molecule type" value="Genomic_DNA"/>
</dbReference>
<evidence type="ECO:0000313" key="3">
    <source>
        <dbReference type="EMBL" id="BAN00625.1"/>
    </source>
</evidence>
<gene>
    <name evidence="3" type="primary">paaD</name>
    <name evidence="3" type="synonym">paaI</name>
    <name evidence="3" type="ORF">YM304_03110</name>
</gene>
<dbReference type="InterPro" id="IPR052723">
    <property type="entry name" value="Acyl-CoA_thioesterase_PaaI"/>
</dbReference>
<dbReference type="Proteomes" id="UP000011863">
    <property type="component" value="Chromosome"/>
</dbReference>
<dbReference type="NCBIfam" id="TIGR00369">
    <property type="entry name" value="unchar_dom_1"/>
    <property type="match status" value="1"/>
</dbReference>
<dbReference type="OrthoDB" id="32575at2"/>
<evidence type="ECO:0000256" key="1">
    <source>
        <dbReference type="ARBA" id="ARBA00022801"/>
    </source>
</evidence>
<dbReference type="SUPFAM" id="SSF54637">
    <property type="entry name" value="Thioesterase/thiol ester dehydrase-isomerase"/>
    <property type="match status" value="1"/>
</dbReference>
<sequence length="144" mass="14808">MSTRSPHDVSASMHAQDRVAQGMAMSIDAVDDGSATVSMVVTDEMCNGLGVCHGGLLFTLADTAMAHASNAGDQRAFSTTAQIDWINSALVGQTLTATSTRISQRSKSSIHDVMVVNDLGETIALVRGQTLTVGGAVAVSDPAS</sequence>
<organism evidence="3 4">
    <name type="scientific">Ilumatobacter coccineus (strain NBRC 103263 / KCTC 29153 / YM16-304)</name>
    <dbReference type="NCBI Taxonomy" id="1313172"/>
    <lineage>
        <taxon>Bacteria</taxon>
        <taxon>Bacillati</taxon>
        <taxon>Actinomycetota</taxon>
        <taxon>Acidimicrobiia</taxon>
        <taxon>Acidimicrobiales</taxon>
        <taxon>Ilumatobacteraceae</taxon>
        <taxon>Ilumatobacter</taxon>
    </lineage>
</organism>
<dbReference type="AlphaFoldDB" id="A0A6C7E5Y1"/>
<dbReference type="PANTHER" id="PTHR42856:SF1">
    <property type="entry name" value="ACYL-COENZYME A THIOESTERASE PAAI"/>
    <property type="match status" value="1"/>
</dbReference>
<dbReference type="InterPro" id="IPR006683">
    <property type="entry name" value="Thioestr_dom"/>
</dbReference>
<proteinExistence type="predicted"/>
<evidence type="ECO:0000313" key="4">
    <source>
        <dbReference type="Proteomes" id="UP000011863"/>
    </source>
</evidence>
<keyword evidence="1 3" id="KW-0378">Hydrolase</keyword>
<dbReference type="KEGG" id="aym:YM304_03110"/>
<protein>
    <submittedName>
        <fullName evidence="3">Thioesterase PaaD</fullName>
        <ecNumber evidence="3">3.1.2.-</ecNumber>
    </submittedName>
</protein>
<dbReference type="Pfam" id="PF03061">
    <property type="entry name" value="4HBT"/>
    <property type="match status" value="1"/>
</dbReference>
<name>A0A6C7E5Y1_ILUCY</name>
<keyword evidence="4" id="KW-1185">Reference proteome</keyword>
<dbReference type="PANTHER" id="PTHR42856">
    <property type="entry name" value="ACYL-COENZYME A THIOESTERASE PAAI"/>
    <property type="match status" value="1"/>
</dbReference>
<dbReference type="EC" id="3.1.2.-" evidence="3"/>
<feature type="domain" description="Thioesterase" evidence="2">
    <location>
        <begin position="50"/>
        <end position="121"/>
    </location>
</feature>
<dbReference type="InterPro" id="IPR003736">
    <property type="entry name" value="PAAI_dom"/>
</dbReference>